<proteinExistence type="predicted"/>
<name>A0A0G1UC37_9BACT</name>
<evidence type="ECO:0000313" key="2">
    <source>
        <dbReference type="Proteomes" id="UP000034956"/>
    </source>
</evidence>
<dbReference type="Proteomes" id="UP000034956">
    <property type="component" value="Unassembled WGS sequence"/>
</dbReference>
<organism evidence="1 2">
    <name type="scientific">Candidatus Jorgensenbacteria bacterium GW2011_GWA1_48_11</name>
    <dbReference type="NCBI Taxonomy" id="1618660"/>
    <lineage>
        <taxon>Bacteria</taxon>
        <taxon>Candidatus Joergenseniibacteriota</taxon>
    </lineage>
</organism>
<dbReference type="AlphaFoldDB" id="A0A0G1UC37"/>
<comment type="caution">
    <text evidence="1">The sequence shown here is derived from an EMBL/GenBank/DDBJ whole genome shotgun (WGS) entry which is preliminary data.</text>
</comment>
<protein>
    <recommendedName>
        <fullName evidence="3">Type 4 fimbrial biogenesis protein PilX N-terminal domain-containing protein</fullName>
    </recommendedName>
</protein>
<sequence length="118" mass="12182">MVISVLTLGGILLSAAGIAGLLTTYQIRAANDAVNSAKAFFAADAGIEAASYCLLKILDCTDPENYVADNLSLSDAPQVFASVTSVQTSNSLDIFSNGYAAAGKVVRTLQASFYQPAP</sequence>
<evidence type="ECO:0000313" key="1">
    <source>
        <dbReference type="EMBL" id="KKU91687.1"/>
    </source>
</evidence>
<dbReference type="EMBL" id="LCPF01000001">
    <property type="protein sequence ID" value="KKU91687.1"/>
    <property type="molecule type" value="Genomic_DNA"/>
</dbReference>
<gene>
    <name evidence="1" type="ORF">UY23_C0001G0293</name>
</gene>
<reference evidence="1 2" key="1">
    <citation type="journal article" date="2015" name="Nature">
        <title>rRNA introns, odd ribosomes, and small enigmatic genomes across a large radiation of phyla.</title>
        <authorList>
            <person name="Brown C.T."/>
            <person name="Hug L.A."/>
            <person name="Thomas B.C."/>
            <person name="Sharon I."/>
            <person name="Castelle C.J."/>
            <person name="Singh A."/>
            <person name="Wilkins M.J."/>
            <person name="Williams K.H."/>
            <person name="Banfield J.F."/>
        </authorList>
    </citation>
    <scope>NUCLEOTIDE SEQUENCE [LARGE SCALE GENOMIC DNA]</scope>
</reference>
<accession>A0A0G1UC37</accession>
<evidence type="ECO:0008006" key="3">
    <source>
        <dbReference type="Google" id="ProtNLM"/>
    </source>
</evidence>